<reference evidence="2" key="1">
    <citation type="submission" date="2017-02" db="EMBL/GenBank/DDBJ databases">
        <title>Complete genome sequence of Cupriavidus necator strain NH9, a 3-chlorobenzoate degrader.</title>
        <authorList>
            <person name="Moriuchi R."/>
            <person name="Dohra H."/>
            <person name="Ogawa N."/>
        </authorList>
    </citation>
    <scope>NUCLEOTIDE SEQUENCE [LARGE SCALE GENOMIC DNA]</scope>
    <source>
        <strain evidence="2">NH9</strain>
    </source>
</reference>
<organism evidence="1 2">
    <name type="scientific">Cupriavidus necator</name>
    <name type="common">Alcaligenes eutrophus</name>
    <name type="synonym">Ralstonia eutropha</name>
    <dbReference type="NCBI Taxonomy" id="106590"/>
    <lineage>
        <taxon>Bacteria</taxon>
        <taxon>Pseudomonadati</taxon>
        <taxon>Pseudomonadota</taxon>
        <taxon>Betaproteobacteria</taxon>
        <taxon>Burkholderiales</taxon>
        <taxon>Burkholderiaceae</taxon>
        <taxon>Cupriavidus</taxon>
    </lineage>
</organism>
<gene>
    <name evidence="1" type="ORF">BJN34_14325</name>
</gene>
<accession>A0A1U9UQS0</accession>
<dbReference type="Proteomes" id="UP000189627">
    <property type="component" value="Chromosome 1"/>
</dbReference>
<name>A0A1U9UQS0_CUPNE</name>
<dbReference type="KEGG" id="cuh:BJN34_14325"/>
<dbReference type="AlphaFoldDB" id="A0A1U9UQS0"/>
<dbReference type="EMBL" id="CP017757">
    <property type="protein sequence ID" value="AQV95054.1"/>
    <property type="molecule type" value="Genomic_DNA"/>
</dbReference>
<evidence type="ECO:0000313" key="2">
    <source>
        <dbReference type="Proteomes" id="UP000189627"/>
    </source>
</evidence>
<sequence length="87" mass="8731">MPRTGALVAMIAEGRPWGMIRVKIAMTSTATTTAAGTVTTAGTVTEVGKVTGAGTEGTALTVALIARALAIGKRVKESRLNTGTVST</sequence>
<protein>
    <submittedName>
        <fullName evidence="1">Uncharacterized protein</fullName>
    </submittedName>
</protein>
<evidence type="ECO:0000313" key="1">
    <source>
        <dbReference type="EMBL" id="AQV95054.1"/>
    </source>
</evidence>
<proteinExistence type="predicted"/>